<evidence type="ECO:0000313" key="1">
    <source>
        <dbReference type="EMBL" id="CDG04409.1"/>
    </source>
</evidence>
<gene>
    <name evidence="1" type="ORF">O9U_13990</name>
</gene>
<evidence type="ECO:0000313" key="2">
    <source>
        <dbReference type="Proteomes" id="UP000015361"/>
    </source>
</evidence>
<dbReference type="EMBL" id="CBLU010000009">
    <property type="protein sequence ID" value="CDG04409.1"/>
    <property type="molecule type" value="Genomic_DNA"/>
</dbReference>
<dbReference type="AlphaFoldDB" id="S6F6H9"/>
<organism evidence="1 2">
    <name type="scientific">Lactococcus lactis subsp. lactis A12</name>
    <dbReference type="NCBI Taxonomy" id="1137134"/>
    <lineage>
        <taxon>Bacteria</taxon>
        <taxon>Bacillati</taxon>
        <taxon>Bacillota</taxon>
        <taxon>Bacilli</taxon>
        <taxon>Lactobacillales</taxon>
        <taxon>Streptococcaceae</taxon>
        <taxon>Lactococcus</taxon>
    </lineage>
</organism>
<comment type="caution">
    <text evidence="1">The sequence shown here is derived from an EMBL/GenBank/DDBJ whole genome shotgun (WGS) entry which is preliminary data.</text>
</comment>
<protein>
    <recommendedName>
        <fullName evidence="3">Uracil-DNA glycosylase-like domain-containing protein</fullName>
    </recommendedName>
</protein>
<evidence type="ECO:0008006" key="3">
    <source>
        <dbReference type="Google" id="ProtNLM"/>
    </source>
</evidence>
<name>S6F6H9_LACLL</name>
<dbReference type="Proteomes" id="UP000015361">
    <property type="component" value="Unassembled WGS sequence"/>
</dbReference>
<sequence>MDNKIEKMKDYSALASWAIWKSNRDDREFINEADLVENIDFIKYEHQLQKSNTIFVAMNPGGEFDEEKAKLSTRKREDKERPWNNFHNVGRSRDYLLAQAIKDTPESGSYMTDFFPIVGSKSAEIKKFINSKKNTELIEKLVLEFDEEISLLLPKEKTIKIICIGQNPFDWAKKFLKNDKFLLKKEYKIFCIPHYSGANNGGINSKANELGVENYYPTVVKTLLEKFRSEL</sequence>
<reference evidence="1 2" key="1">
    <citation type="journal article" date="2013" name="Appl. Environ. Microbiol.">
        <title>The Carbohydrate Metabolism Signature of Lactococcus lactis Strain A12 Reveals Its Sourdough Ecosystem Origin.</title>
        <authorList>
            <person name="Passerini D."/>
            <person name="Coddeville M."/>
            <person name="Le Bourgeois P."/>
            <person name="Loubiere P."/>
            <person name="Ritzenthaler P."/>
            <person name="Fontagne-Faucher C."/>
            <person name="Daveran-Mingot M.L."/>
            <person name="Cocaign-Bousquet M."/>
        </authorList>
    </citation>
    <scope>NUCLEOTIDE SEQUENCE [LARGE SCALE GENOMIC DNA]</scope>
    <source>
        <strain evidence="1 2">A12</strain>
    </source>
</reference>
<proteinExistence type="predicted"/>
<dbReference type="RefSeq" id="WP_021722413.1">
    <property type="nucleotide sequence ID" value="NZ_CBLU010000009.1"/>
</dbReference>
<accession>S6F6H9</accession>